<evidence type="ECO:0000256" key="1">
    <source>
        <dbReference type="SAM" id="MobiDB-lite"/>
    </source>
</evidence>
<feature type="compositionally biased region" description="Basic and acidic residues" evidence="1">
    <location>
        <begin position="31"/>
        <end position="45"/>
    </location>
</feature>
<protein>
    <submittedName>
        <fullName evidence="2">Uncharacterized protein</fullName>
    </submittedName>
</protein>
<accession>A0A9D4FNN7</accession>
<reference evidence="2" key="2">
    <citation type="submission" date="2020-11" db="EMBL/GenBank/DDBJ databases">
        <authorList>
            <person name="McCartney M.A."/>
            <person name="Auch B."/>
            <person name="Kono T."/>
            <person name="Mallez S."/>
            <person name="Becker A."/>
            <person name="Gohl D.M."/>
            <person name="Silverstein K.A.T."/>
            <person name="Koren S."/>
            <person name="Bechman K.B."/>
            <person name="Herman A."/>
            <person name="Abrahante J.E."/>
            <person name="Garbe J."/>
        </authorList>
    </citation>
    <scope>NUCLEOTIDE SEQUENCE</scope>
    <source>
        <strain evidence="2">Duluth1</strain>
        <tissue evidence="2">Whole animal</tissue>
    </source>
</reference>
<comment type="caution">
    <text evidence="2">The sequence shown here is derived from an EMBL/GenBank/DDBJ whole genome shotgun (WGS) entry which is preliminary data.</text>
</comment>
<dbReference type="AlphaFoldDB" id="A0A9D4FNN7"/>
<proteinExistence type="predicted"/>
<feature type="region of interest" description="Disordered" evidence="1">
    <location>
        <begin position="27"/>
        <end position="53"/>
    </location>
</feature>
<evidence type="ECO:0000313" key="3">
    <source>
        <dbReference type="Proteomes" id="UP000828390"/>
    </source>
</evidence>
<organism evidence="2 3">
    <name type="scientific">Dreissena polymorpha</name>
    <name type="common">Zebra mussel</name>
    <name type="synonym">Mytilus polymorpha</name>
    <dbReference type="NCBI Taxonomy" id="45954"/>
    <lineage>
        <taxon>Eukaryota</taxon>
        <taxon>Metazoa</taxon>
        <taxon>Spiralia</taxon>
        <taxon>Lophotrochozoa</taxon>
        <taxon>Mollusca</taxon>
        <taxon>Bivalvia</taxon>
        <taxon>Autobranchia</taxon>
        <taxon>Heteroconchia</taxon>
        <taxon>Euheterodonta</taxon>
        <taxon>Imparidentia</taxon>
        <taxon>Neoheterodontei</taxon>
        <taxon>Myida</taxon>
        <taxon>Dreissenoidea</taxon>
        <taxon>Dreissenidae</taxon>
        <taxon>Dreissena</taxon>
    </lineage>
</organism>
<name>A0A9D4FNN7_DREPO</name>
<gene>
    <name evidence="2" type="ORF">DPMN_152793</name>
</gene>
<keyword evidence="3" id="KW-1185">Reference proteome</keyword>
<evidence type="ECO:0000313" key="2">
    <source>
        <dbReference type="EMBL" id="KAH3799187.1"/>
    </source>
</evidence>
<dbReference type="EMBL" id="JAIWYP010000007">
    <property type="protein sequence ID" value="KAH3799187.1"/>
    <property type="molecule type" value="Genomic_DNA"/>
</dbReference>
<dbReference type="Proteomes" id="UP000828390">
    <property type="component" value="Unassembled WGS sequence"/>
</dbReference>
<reference evidence="2" key="1">
    <citation type="journal article" date="2019" name="bioRxiv">
        <title>The Genome of the Zebra Mussel, Dreissena polymorpha: A Resource for Invasive Species Research.</title>
        <authorList>
            <person name="McCartney M.A."/>
            <person name="Auch B."/>
            <person name="Kono T."/>
            <person name="Mallez S."/>
            <person name="Zhang Y."/>
            <person name="Obille A."/>
            <person name="Becker A."/>
            <person name="Abrahante J.E."/>
            <person name="Garbe J."/>
            <person name="Badalamenti J.P."/>
            <person name="Herman A."/>
            <person name="Mangelson H."/>
            <person name="Liachko I."/>
            <person name="Sullivan S."/>
            <person name="Sone E.D."/>
            <person name="Koren S."/>
            <person name="Silverstein K.A.T."/>
            <person name="Beckman K.B."/>
            <person name="Gohl D.M."/>
        </authorList>
    </citation>
    <scope>NUCLEOTIDE SEQUENCE</scope>
    <source>
        <strain evidence="2">Duluth1</strain>
        <tissue evidence="2">Whole animal</tissue>
    </source>
</reference>
<sequence>MLIPNTPVTPDWRPYCVLKATQVAVSTPLTPEERSKDARERRKDTVNCSRRKPTATTSNMFKVVVEVRRFYGVLLRTHLS</sequence>